<evidence type="ECO:0000259" key="11">
    <source>
        <dbReference type="Pfam" id="PF03544"/>
    </source>
</evidence>
<keyword evidence="8" id="KW-1133">Transmembrane helix</keyword>
<dbReference type="SUPFAM" id="SSF74653">
    <property type="entry name" value="TolA/TonB C-terminal domain"/>
    <property type="match status" value="1"/>
</dbReference>
<protein>
    <recommendedName>
        <fullName evidence="11">TonB C-terminal domain-containing protein</fullName>
    </recommendedName>
</protein>
<comment type="similarity">
    <text evidence="2">Belongs to the TonB family.</text>
</comment>
<dbReference type="PANTHER" id="PTHR33446">
    <property type="entry name" value="PROTEIN TONB-RELATED"/>
    <property type="match status" value="1"/>
</dbReference>
<evidence type="ECO:0000256" key="6">
    <source>
        <dbReference type="ARBA" id="ARBA00022692"/>
    </source>
</evidence>
<dbReference type="Gene3D" id="3.30.1150.10">
    <property type="match status" value="1"/>
</dbReference>
<dbReference type="NCBIfam" id="TIGR01352">
    <property type="entry name" value="tonB_Cterm"/>
    <property type="match status" value="1"/>
</dbReference>
<evidence type="ECO:0000313" key="12">
    <source>
        <dbReference type="EMBL" id="GFC92422.1"/>
    </source>
</evidence>
<evidence type="ECO:0000256" key="4">
    <source>
        <dbReference type="ARBA" id="ARBA00022475"/>
    </source>
</evidence>
<proteinExistence type="inferred from homology"/>
<evidence type="ECO:0000256" key="1">
    <source>
        <dbReference type="ARBA" id="ARBA00004383"/>
    </source>
</evidence>
<name>A0A699S4R7_TANCI</name>
<sequence>MLQNQNPVRRWKQWLVLPVLSGLCFVVGHAASAQPVPAQSQAAPKLSEAAKKARHEELMHKLREAQHQDSLRTDGKFEPGTKQQFTVTNINKPGEIVVTVTRVKLNELDGRVTKDEVYKEQPYVGSATDSHVYTYVEQMPQLPGGGNVAAIIKQIQANLVYPAGERKEGRVFVIFTVSATGEVRDAKIIKGLSDSYDAATLAAVEKLPRFVPGQQAGQP</sequence>
<dbReference type="InterPro" id="IPR037682">
    <property type="entry name" value="TonB_C"/>
</dbReference>
<reference evidence="12" key="1">
    <citation type="journal article" date="2019" name="Sci. Rep.">
        <title>Draft genome of Tanacetum cinerariifolium, the natural source of mosquito coil.</title>
        <authorList>
            <person name="Yamashiro T."/>
            <person name="Shiraishi A."/>
            <person name="Satake H."/>
            <person name="Nakayama K."/>
        </authorList>
    </citation>
    <scope>NUCLEOTIDE SEQUENCE</scope>
</reference>
<evidence type="ECO:0000256" key="3">
    <source>
        <dbReference type="ARBA" id="ARBA00022448"/>
    </source>
</evidence>
<dbReference type="Pfam" id="PF03544">
    <property type="entry name" value="TonB_C"/>
    <property type="match status" value="1"/>
</dbReference>
<keyword evidence="6" id="KW-0812">Transmembrane</keyword>
<feature type="signal peptide" evidence="10">
    <location>
        <begin position="1"/>
        <end position="30"/>
    </location>
</feature>
<dbReference type="GO" id="GO:0098797">
    <property type="term" value="C:plasma membrane protein complex"/>
    <property type="evidence" value="ECO:0007669"/>
    <property type="project" value="TreeGrafter"/>
</dbReference>
<evidence type="ECO:0000256" key="5">
    <source>
        <dbReference type="ARBA" id="ARBA00022519"/>
    </source>
</evidence>
<evidence type="ECO:0000256" key="7">
    <source>
        <dbReference type="ARBA" id="ARBA00022927"/>
    </source>
</evidence>
<dbReference type="GO" id="GO:0015031">
    <property type="term" value="P:protein transport"/>
    <property type="evidence" value="ECO:0007669"/>
    <property type="project" value="UniProtKB-KW"/>
</dbReference>
<evidence type="ECO:0000256" key="2">
    <source>
        <dbReference type="ARBA" id="ARBA00006555"/>
    </source>
</evidence>
<keyword evidence="9" id="KW-0472">Membrane</keyword>
<organism evidence="12">
    <name type="scientific">Tanacetum cinerariifolium</name>
    <name type="common">Dalmatian daisy</name>
    <name type="synonym">Chrysanthemum cinerariifolium</name>
    <dbReference type="NCBI Taxonomy" id="118510"/>
    <lineage>
        <taxon>Eukaryota</taxon>
        <taxon>Viridiplantae</taxon>
        <taxon>Streptophyta</taxon>
        <taxon>Embryophyta</taxon>
        <taxon>Tracheophyta</taxon>
        <taxon>Spermatophyta</taxon>
        <taxon>Magnoliopsida</taxon>
        <taxon>eudicotyledons</taxon>
        <taxon>Gunneridae</taxon>
        <taxon>Pentapetalae</taxon>
        <taxon>asterids</taxon>
        <taxon>campanulids</taxon>
        <taxon>Asterales</taxon>
        <taxon>Asteraceae</taxon>
        <taxon>Asteroideae</taxon>
        <taxon>Anthemideae</taxon>
        <taxon>Anthemidinae</taxon>
        <taxon>Tanacetum</taxon>
    </lineage>
</organism>
<keyword evidence="10" id="KW-0732">Signal</keyword>
<gene>
    <name evidence="12" type="ORF">Tci_864392</name>
</gene>
<evidence type="ECO:0000256" key="9">
    <source>
        <dbReference type="ARBA" id="ARBA00023136"/>
    </source>
</evidence>
<feature type="non-terminal residue" evidence="12">
    <location>
        <position position="219"/>
    </location>
</feature>
<dbReference type="GO" id="GO:0055085">
    <property type="term" value="P:transmembrane transport"/>
    <property type="evidence" value="ECO:0007669"/>
    <property type="project" value="InterPro"/>
</dbReference>
<feature type="domain" description="TonB C-terminal" evidence="11">
    <location>
        <begin position="165"/>
        <end position="219"/>
    </location>
</feature>
<keyword evidence="7" id="KW-0653">Protein transport</keyword>
<keyword evidence="3" id="KW-0813">Transport</keyword>
<evidence type="ECO:0000256" key="10">
    <source>
        <dbReference type="SAM" id="SignalP"/>
    </source>
</evidence>
<keyword evidence="4" id="KW-1003">Cell membrane</keyword>
<dbReference type="InterPro" id="IPR006260">
    <property type="entry name" value="TonB/TolA_C"/>
</dbReference>
<dbReference type="PANTHER" id="PTHR33446:SF2">
    <property type="entry name" value="PROTEIN TONB"/>
    <property type="match status" value="1"/>
</dbReference>
<evidence type="ECO:0000256" key="8">
    <source>
        <dbReference type="ARBA" id="ARBA00022989"/>
    </source>
</evidence>
<dbReference type="AlphaFoldDB" id="A0A699S4R7"/>
<feature type="chain" id="PRO_5025609232" description="TonB C-terminal domain-containing protein" evidence="10">
    <location>
        <begin position="31"/>
        <end position="219"/>
    </location>
</feature>
<comment type="caution">
    <text evidence="12">The sequence shown here is derived from an EMBL/GenBank/DDBJ whole genome shotgun (WGS) entry which is preliminary data.</text>
</comment>
<dbReference type="EMBL" id="BKCJ011137483">
    <property type="protein sequence ID" value="GFC92422.1"/>
    <property type="molecule type" value="Genomic_DNA"/>
</dbReference>
<dbReference type="InterPro" id="IPR051045">
    <property type="entry name" value="TonB-dependent_transducer"/>
</dbReference>
<keyword evidence="5" id="KW-0997">Cell inner membrane</keyword>
<accession>A0A699S4R7</accession>
<comment type="subcellular location">
    <subcellularLocation>
        <location evidence="1">Cell inner membrane</location>
        <topology evidence="1">Single-pass membrane protein</topology>
        <orientation evidence="1">Periplasmic side</orientation>
    </subcellularLocation>
</comment>
<dbReference type="GO" id="GO:0031992">
    <property type="term" value="F:energy transducer activity"/>
    <property type="evidence" value="ECO:0007669"/>
    <property type="project" value="TreeGrafter"/>
</dbReference>